<gene>
    <name evidence="2" type="ORF">EDS130_LOCUS3827</name>
</gene>
<accession>A0A813RH43</accession>
<dbReference type="PROSITE" id="PS50104">
    <property type="entry name" value="TIR"/>
    <property type="match status" value="1"/>
</dbReference>
<evidence type="ECO:0000313" key="3">
    <source>
        <dbReference type="Proteomes" id="UP000663852"/>
    </source>
</evidence>
<dbReference type="InterPro" id="IPR035897">
    <property type="entry name" value="Toll_tir_struct_dom_sf"/>
</dbReference>
<name>A0A813RH43_ADIRI</name>
<protein>
    <recommendedName>
        <fullName evidence="1">TIR domain-containing protein</fullName>
    </recommendedName>
</protein>
<dbReference type="InterPro" id="IPR000157">
    <property type="entry name" value="TIR_dom"/>
</dbReference>
<evidence type="ECO:0000259" key="1">
    <source>
        <dbReference type="PROSITE" id="PS50104"/>
    </source>
</evidence>
<evidence type="ECO:0000313" key="2">
    <source>
        <dbReference type="EMBL" id="CAF0780982.1"/>
    </source>
</evidence>
<dbReference type="PANTHER" id="PTHR46270">
    <property type="entry name" value="ARMADILLO-TYPE FOLD-RELATED"/>
    <property type="match status" value="1"/>
</dbReference>
<dbReference type="EMBL" id="CAJNOJ010000010">
    <property type="protein sequence ID" value="CAF0780982.1"/>
    <property type="molecule type" value="Genomic_DNA"/>
</dbReference>
<reference evidence="2" key="1">
    <citation type="submission" date="2021-02" db="EMBL/GenBank/DDBJ databases">
        <authorList>
            <person name="Nowell W R."/>
        </authorList>
    </citation>
    <scope>NUCLEOTIDE SEQUENCE</scope>
</reference>
<sequence>MSGDLNPVSCQMLADEFINSFKALSTNPSSENRDGVVEQLHLQLKRAIPHGLQANKTFAFAIIDNLYRVIPIFGAILSNNDEQNNELIQTKKFLETLANAFYEVCLMEVLVLLKDPSQYEVIFRNYIVLLKESYFLSDGRYDGLINCILPIVTYSSIWTPVAIDDVPKSMLAYLLTFTKKYWHCQERQRVIHTILGVLKVFSKKPTLVSLIIESRWPHSCIQWLTDMSTNEEMRPSYNVCQYIHLVLQKLARHPAGVEILNQLNCRQILCDTDSQLRKRYSEVQYNCFHFLRCMIYALLMEADEIKQMSMCADGQMCQTLHELVSHTIEAARRENLSYRCFHISEMLIVLCKLFVNDDILTKCVNENEQLFQCLSQLIVHFATIVGDVNRNRQPVEDESLLALTNLLWSISFHECYHEKFQSNSTLMHTISNLATSSALYVGSRSKSTPRDLCSLKKAAEGIIWNLKSSVRPISNVPSQTTSQRPLAMISYSHSDSEFCHELVERLSAHVPVWVDYKQAQDTIAHSDDLWEEIARAMELATIIVLIVSKEYYDSKSCRQELSYASDTLKKRIVPVYAPNQQYRASGWLGIRIAGQKYIHFGRKLFSDAIKELASMFDTDQKPLAVASTPLVPLTAPDTIQEKKTEVEGSKLFGLKDWTTKDIRQWFDDNHIHEDLTKIYADQFQTGTSLIVYARHVKLFYRNEYIRAYTKYHKIFHGKKLDTMHFITFVDALYRLRQEYDPNGVVEDTYEKYSETQLVRKLKVPDGGSTWL</sequence>
<organism evidence="2 3">
    <name type="scientific">Adineta ricciae</name>
    <name type="common">Rotifer</name>
    <dbReference type="NCBI Taxonomy" id="249248"/>
    <lineage>
        <taxon>Eukaryota</taxon>
        <taxon>Metazoa</taxon>
        <taxon>Spiralia</taxon>
        <taxon>Gnathifera</taxon>
        <taxon>Rotifera</taxon>
        <taxon>Eurotatoria</taxon>
        <taxon>Bdelloidea</taxon>
        <taxon>Adinetida</taxon>
        <taxon>Adinetidae</taxon>
        <taxon>Adineta</taxon>
    </lineage>
</organism>
<dbReference type="PANTHER" id="PTHR46270:SF2">
    <property type="entry name" value="TIR DOMAIN-CONTAINING PROTEIN"/>
    <property type="match status" value="1"/>
</dbReference>
<dbReference type="Proteomes" id="UP000663852">
    <property type="component" value="Unassembled WGS sequence"/>
</dbReference>
<dbReference type="SUPFAM" id="SSF52200">
    <property type="entry name" value="Toll/Interleukin receptor TIR domain"/>
    <property type="match status" value="1"/>
</dbReference>
<proteinExistence type="predicted"/>
<feature type="domain" description="TIR" evidence="1">
    <location>
        <begin position="483"/>
        <end position="613"/>
    </location>
</feature>
<dbReference type="Pfam" id="PF13676">
    <property type="entry name" value="TIR_2"/>
    <property type="match status" value="1"/>
</dbReference>
<comment type="caution">
    <text evidence="2">The sequence shown here is derived from an EMBL/GenBank/DDBJ whole genome shotgun (WGS) entry which is preliminary data.</text>
</comment>
<dbReference type="AlphaFoldDB" id="A0A813RH43"/>
<dbReference type="GO" id="GO:0007165">
    <property type="term" value="P:signal transduction"/>
    <property type="evidence" value="ECO:0007669"/>
    <property type="project" value="InterPro"/>
</dbReference>
<dbReference type="OrthoDB" id="9992849at2759"/>
<dbReference type="Gene3D" id="3.40.50.10140">
    <property type="entry name" value="Toll/interleukin-1 receptor homology (TIR) domain"/>
    <property type="match status" value="1"/>
</dbReference>